<keyword evidence="3" id="KW-1185">Reference proteome</keyword>
<dbReference type="Proteomes" id="UP001221757">
    <property type="component" value="Unassembled WGS sequence"/>
</dbReference>
<evidence type="ECO:0000256" key="1">
    <source>
        <dbReference type="SAM" id="MobiDB-lite"/>
    </source>
</evidence>
<sequence length="485" mass="53789">MPPELKLETCAQISFKMPLADSRPREAPPKGCPEKWLFEARNLRFPCPKCGFFTPKCGQGCPGSGFLSRVCWTESNFLKKNKSQILHIPAPKPILLKPLDLTPLGVPPPKAQPSNDSDDDDAEFDEEDDPSEQRESEPLCRLDASEESRMVSLAAHDAARYSALCDDYENAVKELDALPPSAVVFGPPLPPPVAVVARPQPLPVRSELIDAAGNLSISMMLRARLHWQADTTTRSEKVSEIDSKYALSRIARAAESQGNGMEPEKMTIQEASNRVLQEQNATIQQSQPRKYREVRWKGIAAAVQKLVDTDERPPTEPSRGRKLDNYVERYPILNRGNLGHPEARRKQPLRLYPEFFFCLGPFLSISACGEDSDSDDDQGTGDSAAPLFSGHYKGRRIRLSTHAKIHHLLFNLGPNIFERVEAGVQHRTLKLHAALCWTSLTKPGAVSKEVKKVTLKAKFPEFSGQPFGGASRGLLIDQSFPLVPT</sequence>
<organism evidence="2 3">
    <name type="scientific">Mycena rosella</name>
    <name type="common">Pink bonnet</name>
    <name type="synonym">Agaricus rosellus</name>
    <dbReference type="NCBI Taxonomy" id="1033263"/>
    <lineage>
        <taxon>Eukaryota</taxon>
        <taxon>Fungi</taxon>
        <taxon>Dikarya</taxon>
        <taxon>Basidiomycota</taxon>
        <taxon>Agaricomycotina</taxon>
        <taxon>Agaricomycetes</taxon>
        <taxon>Agaricomycetidae</taxon>
        <taxon>Agaricales</taxon>
        <taxon>Marasmiineae</taxon>
        <taxon>Mycenaceae</taxon>
        <taxon>Mycena</taxon>
    </lineage>
</organism>
<reference evidence="2" key="1">
    <citation type="submission" date="2023-03" db="EMBL/GenBank/DDBJ databases">
        <title>Massive genome expansion in bonnet fungi (Mycena s.s.) driven by repeated elements and novel gene families across ecological guilds.</title>
        <authorList>
            <consortium name="Lawrence Berkeley National Laboratory"/>
            <person name="Harder C.B."/>
            <person name="Miyauchi S."/>
            <person name="Viragh M."/>
            <person name="Kuo A."/>
            <person name="Thoen E."/>
            <person name="Andreopoulos B."/>
            <person name="Lu D."/>
            <person name="Skrede I."/>
            <person name="Drula E."/>
            <person name="Henrissat B."/>
            <person name="Morin E."/>
            <person name="Kohler A."/>
            <person name="Barry K."/>
            <person name="LaButti K."/>
            <person name="Morin E."/>
            <person name="Salamov A."/>
            <person name="Lipzen A."/>
            <person name="Mereny Z."/>
            <person name="Hegedus B."/>
            <person name="Baldrian P."/>
            <person name="Stursova M."/>
            <person name="Weitz H."/>
            <person name="Taylor A."/>
            <person name="Grigoriev I.V."/>
            <person name="Nagy L.G."/>
            <person name="Martin F."/>
            <person name="Kauserud H."/>
        </authorList>
    </citation>
    <scope>NUCLEOTIDE SEQUENCE</scope>
    <source>
        <strain evidence="2">CBHHK067</strain>
    </source>
</reference>
<name>A0AAD7DPZ8_MYCRO</name>
<feature type="compositionally biased region" description="Acidic residues" evidence="1">
    <location>
        <begin position="116"/>
        <end position="130"/>
    </location>
</feature>
<evidence type="ECO:0000313" key="2">
    <source>
        <dbReference type="EMBL" id="KAJ7696973.1"/>
    </source>
</evidence>
<proteinExistence type="predicted"/>
<dbReference type="EMBL" id="JARKIE010000032">
    <property type="protein sequence ID" value="KAJ7696973.1"/>
    <property type="molecule type" value="Genomic_DNA"/>
</dbReference>
<feature type="compositionally biased region" description="Basic and acidic residues" evidence="1">
    <location>
        <begin position="131"/>
        <end position="142"/>
    </location>
</feature>
<comment type="caution">
    <text evidence="2">The sequence shown here is derived from an EMBL/GenBank/DDBJ whole genome shotgun (WGS) entry which is preliminary data.</text>
</comment>
<dbReference type="AlphaFoldDB" id="A0AAD7DPZ8"/>
<feature type="region of interest" description="Disordered" evidence="1">
    <location>
        <begin position="99"/>
        <end position="142"/>
    </location>
</feature>
<evidence type="ECO:0000313" key="3">
    <source>
        <dbReference type="Proteomes" id="UP001221757"/>
    </source>
</evidence>
<accession>A0AAD7DPZ8</accession>
<gene>
    <name evidence="2" type="ORF">B0H17DRAFT_1130625</name>
</gene>
<protein>
    <submittedName>
        <fullName evidence="2">Uncharacterized protein</fullName>
    </submittedName>
</protein>